<reference evidence="2 3" key="1">
    <citation type="submission" date="2017-04" db="EMBL/GenBank/DDBJ databases">
        <authorList>
            <person name="Afonso C.L."/>
            <person name="Miller P.J."/>
            <person name="Scott M.A."/>
            <person name="Spackman E."/>
            <person name="Goraichik I."/>
            <person name="Dimitrov K.M."/>
            <person name="Suarez D.L."/>
            <person name="Swayne D.E."/>
        </authorList>
    </citation>
    <scope>NUCLEOTIDE SEQUENCE [LARGE SCALE GENOMIC DNA]</scope>
    <source>
        <strain evidence="2 3">DSM 43828</strain>
    </source>
</reference>
<sequence>MFWGALAVMASVVVAPHTGVEVARGGVVLPNIDDDGRRCAALTCNDSTDEVVNGIRDAEDLTTIRIPYSARISITGPARAFVKHGNDWQLVRPGDRVRGTVGIEATEVKPSRIEVKVGNQVVPLRIAPLRTHTHLQKAQEVLVTDDLATPTEGEGIVGELLKLRRAAKPGFLKQLEESSPVPVRRVKTADIWTQDVMEPAYVTAGNQRMRVIIRTPLANEDFLRGPDIGPDIGTVRMAGPGTSVNAGGNIETIPPYPGRPEGRVVMGKRPDEPPNTELFDDPLLIDTSWLANAHVDEFVQFLPKPGGWRMAVADPMAGLEVLKGMPGDAKLVDGFRPGEPIFLDWAKLEFIRESPTVAQVLAEHTEANEIAARRIEENLAALRRETGVTDVIRIPALFEHIPEVEPSIARAGMGGLVPTAVNGIVLDRHRYLAPDPHNSALRDAITKAYRKAGYEVGFVDHWRTHHLAGGGGLHCATNVLREM</sequence>
<dbReference type="InterPro" id="IPR004303">
    <property type="entry name" value="PAD"/>
</dbReference>
<evidence type="ECO:0000259" key="1">
    <source>
        <dbReference type="Pfam" id="PF03068"/>
    </source>
</evidence>
<name>A0A1W2EWG5_KIBAR</name>
<gene>
    <name evidence="2" type="ORF">SAMN05661093_04957</name>
</gene>
<evidence type="ECO:0000313" key="2">
    <source>
        <dbReference type="EMBL" id="SMD14014.1"/>
    </source>
</evidence>
<dbReference type="EMBL" id="FWXV01000004">
    <property type="protein sequence ID" value="SMD14014.1"/>
    <property type="molecule type" value="Genomic_DNA"/>
</dbReference>
<dbReference type="Proteomes" id="UP000192674">
    <property type="component" value="Unassembled WGS sequence"/>
</dbReference>
<dbReference type="Pfam" id="PF03068">
    <property type="entry name" value="PAD"/>
    <property type="match status" value="1"/>
</dbReference>
<dbReference type="OrthoDB" id="249764at2"/>
<dbReference type="GO" id="GO:0005509">
    <property type="term" value="F:calcium ion binding"/>
    <property type="evidence" value="ECO:0007669"/>
    <property type="project" value="InterPro"/>
</dbReference>
<dbReference type="GO" id="GO:0004668">
    <property type="term" value="F:protein-arginine deiminase activity"/>
    <property type="evidence" value="ECO:0007669"/>
    <property type="project" value="InterPro"/>
</dbReference>
<dbReference type="PANTHER" id="PTHR10837:SF8">
    <property type="entry name" value="PROTEIN-ARGININE DEIMINASE"/>
    <property type="match status" value="1"/>
</dbReference>
<accession>A0A1W2EWG5</accession>
<keyword evidence="3" id="KW-1185">Reference proteome</keyword>
<dbReference type="Gene3D" id="3.75.10.10">
    <property type="entry name" value="L-arginine/glycine Amidinotransferase, Chain A"/>
    <property type="match status" value="1"/>
</dbReference>
<dbReference type="PANTHER" id="PTHR10837">
    <property type="entry name" value="PEPTIDYLARGININE DEIMINASE"/>
    <property type="match status" value="1"/>
</dbReference>
<dbReference type="SUPFAM" id="SSF55909">
    <property type="entry name" value="Pentein"/>
    <property type="match status" value="1"/>
</dbReference>
<proteinExistence type="predicted"/>
<dbReference type="AlphaFoldDB" id="A0A1W2EWG5"/>
<dbReference type="InterPro" id="IPR013530">
    <property type="entry name" value="PAD_C"/>
</dbReference>
<feature type="domain" description="Protein-arginine deiminase C-terminal" evidence="1">
    <location>
        <begin position="119"/>
        <end position="483"/>
    </location>
</feature>
<protein>
    <submittedName>
        <fullName evidence="2">Protein-arginine deiminase</fullName>
    </submittedName>
</protein>
<organism evidence="2 3">
    <name type="scientific">Kibdelosporangium aridum</name>
    <dbReference type="NCBI Taxonomy" id="2030"/>
    <lineage>
        <taxon>Bacteria</taxon>
        <taxon>Bacillati</taxon>
        <taxon>Actinomycetota</taxon>
        <taxon>Actinomycetes</taxon>
        <taxon>Pseudonocardiales</taxon>
        <taxon>Pseudonocardiaceae</taxon>
        <taxon>Kibdelosporangium</taxon>
    </lineage>
</organism>
<evidence type="ECO:0000313" key="3">
    <source>
        <dbReference type="Proteomes" id="UP000192674"/>
    </source>
</evidence>
<dbReference type="RefSeq" id="WP_084429377.1">
    <property type="nucleotide sequence ID" value="NZ_FWXV01000004.1"/>
</dbReference>
<dbReference type="GO" id="GO:0005737">
    <property type="term" value="C:cytoplasm"/>
    <property type="evidence" value="ECO:0007669"/>
    <property type="project" value="InterPro"/>
</dbReference>